<feature type="transmembrane region" description="Helical" evidence="5">
    <location>
        <begin position="546"/>
        <end position="567"/>
    </location>
</feature>
<dbReference type="InterPro" id="IPR035906">
    <property type="entry name" value="MetI-like_sf"/>
</dbReference>
<keyword evidence="4 5" id="KW-0472">Membrane</keyword>
<name>A0A8J2XL22_9GAMM</name>
<dbReference type="InterPro" id="IPR000515">
    <property type="entry name" value="MetI-like"/>
</dbReference>
<sequence>MADSAHNLLAASRVRLLKDRIARYGVTAGGVMVLVALLLIFFYLLYVVFPVFRPVTMEQHDTYAVPGIGETLALGIEEQNEIGFRLTSEASVVFFAARQANKGFNPGDIISTEQLSGLDGELNVTMSTPSSQTYAIADEQGKALVVRPDFRVTFPNDVRQLTPFVSYPLGEEPLQVDQQGKALKYFVFERGETEATFAAVTVDNRLIVTRLIGEEDFMTEEIEWQAEYYAVNTQAREIDQLRVTPDHRMMFVRHANLVDIYDISQPDSGISRLQTLDFGNKKLTSMDLLSGASSVMIAEQGGIISQWFQVQTEQGREFTRIRDFDAGGDVSVMTSEFFRRGFMAGTEDGQLSLFHSTGDTRLVTKQLAEDSIDQIVFSPRADSALLQEAGQISYIEIYNPHPEVTWSALWQEVWYEGYKEPDYIWQSTSGSDDFEAKMSLVPISFGTIKAAFYAMLFAVPLALAGAIYTAYFMAPEMRTYVKPTVEIMEALPTVILGFLAGLWLAPLIEGNLPGVMTLLIVLPAGFLAAAWGFHKLPKNIKQRMPEGWDAALLIPVVVFLGWFSFAISPTLELWLMGGDARGYITNEMGISFDQRNSLVVGIAMGFAVIPTIFSIAEDAVFSVPRHLSNGSLALGATPWQTLTRVVLLTASPGIFSAVMMGLGRAVGETMIVLMATGNTPLMDWSIFQGMRTLSANIAVEMPESEVGSSHYRVLFLSAFVLFIVTFVFNTISEFVRQRLRDKYSNM</sequence>
<proteinExistence type="inferred from homology"/>
<evidence type="ECO:0000256" key="5">
    <source>
        <dbReference type="RuleBase" id="RU363032"/>
    </source>
</evidence>
<feature type="transmembrane region" description="Helical" evidence="5">
    <location>
        <begin position="642"/>
        <end position="662"/>
    </location>
</feature>
<feature type="domain" description="ABC transmembrane type-1" evidence="6">
    <location>
        <begin position="444"/>
        <end position="732"/>
    </location>
</feature>
<feature type="transmembrane region" description="Helical" evidence="5">
    <location>
        <begin position="598"/>
        <end position="621"/>
    </location>
</feature>
<feature type="transmembrane region" description="Helical" evidence="5">
    <location>
        <begin position="21"/>
        <end position="49"/>
    </location>
</feature>
<dbReference type="SUPFAM" id="SSF50978">
    <property type="entry name" value="WD40 repeat-like"/>
    <property type="match status" value="1"/>
</dbReference>
<dbReference type="SUPFAM" id="SSF161098">
    <property type="entry name" value="MetI-like"/>
    <property type="match status" value="2"/>
</dbReference>
<organism evidence="7 8">
    <name type="scientific">Neiella marina</name>
    <dbReference type="NCBI Taxonomy" id="508461"/>
    <lineage>
        <taxon>Bacteria</taxon>
        <taxon>Pseudomonadati</taxon>
        <taxon>Pseudomonadota</taxon>
        <taxon>Gammaproteobacteria</taxon>
        <taxon>Alteromonadales</taxon>
        <taxon>Echinimonadaceae</taxon>
        <taxon>Neiella</taxon>
    </lineage>
</organism>
<evidence type="ECO:0000259" key="6">
    <source>
        <dbReference type="PROSITE" id="PS50928"/>
    </source>
</evidence>
<dbReference type="PROSITE" id="PS50928">
    <property type="entry name" value="ABC_TM1"/>
    <property type="match status" value="1"/>
</dbReference>
<dbReference type="OrthoDB" id="9785113at2"/>
<dbReference type="CDD" id="cd06261">
    <property type="entry name" value="TM_PBP2"/>
    <property type="match status" value="1"/>
</dbReference>
<evidence type="ECO:0000256" key="1">
    <source>
        <dbReference type="ARBA" id="ARBA00004651"/>
    </source>
</evidence>
<dbReference type="GO" id="GO:0055085">
    <property type="term" value="P:transmembrane transport"/>
    <property type="evidence" value="ECO:0007669"/>
    <property type="project" value="InterPro"/>
</dbReference>
<feature type="transmembrane region" description="Helical" evidence="5">
    <location>
        <begin position="711"/>
        <end position="731"/>
    </location>
</feature>
<dbReference type="InterPro" id="IPR036322">
    <property type="entry name" value="WD40_repeat_dom_sf"/>
</dbReference>
<evidence type="ECO:0000256" key="4">
    <source>
        <dbReference type="ARBA" id="ARBA00023136"/>
    </source>
</evidence>
<dbReference type="GO" id="GO:0005886">
    <property type="term" value="C:plasma membrane"/>
    <property type="evidence" value="ECO:0007669"/>
    <property type="project" value="UniProtKB-SubCell"/>
</dbReference>
<dbReference type="PANTHER" id="PTHR42727:SF1">
    <property type="entry name" value="PHOSPHATE TRANSPORT SYSTEM PERMEASE"/>
    <property type="match status" value="1"/>
</dbReference>
<comment type="similarity">
    <text evidence="5">Belongs to the binding-protein-dependent transport system permease family.</text>
</comment>
<keyword evidence="5" id="KW-0813">Transport</keyword>
<keyword evidence="8" id="KW-1185">Reference proteome</keyword>
<dbReference type="PANTHER" id="PTHR42727">
    <property type="entry name" value="PHOSPHATE TRANSPORT SYSTEM PERMEASE PROTEIN"/>
    <property type="match status" value="1"/>
</dbReference>
<feature type="transmembrane region" description="Helical" evidence="5">
    <location>
        <begin position="514"/>
        <end position="534"/>
    </location>
</feature>
<dbReference type="Pfam" id="PF00528">
    <property type="entry name" value="BPD_transp_1"/>
    <property type="match status" value="1"/>
</dbReference>
<evidence type="ECO:0000313" key="7">
    <source>
        <dbReference type="EMBL" id="GGA65899.1"/>
    </source>
</evidence>
<dbReference type="EMBL" id="BMDX01000002">
    <property type="protein sequence ID" value="GGA65899.1"/>
    <property type="molecule type" value="Genomic_DNA"/>
</dbReference>
<comment type="subcellular location">
    <subcellularLocation>
        <location evidence="1 5">Cell membrane</location>
        <topology evidence="1 5">Multi-pass membrane protein</topology>
    </subcellularLocation>
</comment>
<protein>
    <submittedName>
        <fullName evidence="7">Phosphate ABC transporter permease</fullName>
    </submittedName>
</protein>
<feature type="transmembrane region" description="Helical" evidence="5">
    <location>
        <begin position="486"/>
        <end position="508"/>
    </location>
</feature>
<feature type="transmembrane region" description="Helical" evidence="5">
    <location>
        <begin position="450"/>
        <end position="474"/>
    </location>
</feature>
<keyword evidence="3 5" id="KW-1133">Transmembrane helix</keyword>
<gene>
    <name evidence="7" type="primary">pstC</name>
    <name evidence="7" type="ORF">GCM10011369_04290</name>
</gene>
<evidence type="ECO:0000256" key="2">
    <source>
        <dbReference type="ARBA" id="ARBA00022692"/>
    </source>
</evidence>
<dbReference type="Proteomes" id="UP000619743">
    <property type="component" value="Unassembled WGS sequence"/>
</dbReference>
<evidence type="ECO:0000256" key="3">
    <source>
        <dbReference type="ARBA" id="ARBA00022989"/>
    </source>
</evidence>
<reference evidence="8" key="1">
    <citation type="journal article" date="2019" name="Int. J. Syst. Evol. Microbiol.">
        <title>The Global Catalogue of Microorganisms (GCM) 10K type strain sequencing project: providing services to taxonomists for standard genome sequencing and annotation.</title>
        <authorList>
            <consortium name="The Broad Institute Genomics Platform"/>
            <consortium name="The Broad Institute Genome Sequencing Center for Infectious Disease"/>
            <person name="Wu L."/>
            <person name="Ma J."/>
        </authorList>
    </citation>
    <scope>NUCLEOTIDE SEQUENCE [LARGE SCALE GENOMIC DNA]</scope>
    <source>
        <strain evidence="8">CGMCC 1.10130</strain>
    </source>
</reference>
<dbReference type="AlphaFoldDB" id="A0A8J2XL22"/>
<dbReference type="Gene3D" id="1.10.3720.10">
    <property type="entry name" value="MetI-like"/>
    <property type="match status" value="1"/>
</dbReference>
<keyword evidence="2 5" id="KW-0812">Transmembrane</keyword>
<comment type="caution">
    <text evidence="7">The sequence shown here is derived from an EMBL/GenBank/DDBJ whole genome shotgun (WGS) entry which is preliminary data.</text>
</comment>
<evidence type="ECO:0000313" key="8">
    <source>
        <dbReference type="Proteomes" id="UP000619743"/>
    </source>
</evidence>
<accession>A0A8J2XL22</accession>